<name>A0A2P2PH86_RHIMU</name>
<dbReference type="EMBL" id="GGEC01073517">
    <property type="protein sequence ID" value="MBX54001.1"/>
    <property type="molecule type" value="Transcribed_RNA"/>
</dbReference>
<sequence>MLCMVPLVGVPVVFASLGLSIVTFLLSNAWP</sequence>
<evidence type="ECO:0000256" key="1">
    <source>
        <dbReference type="SAM" id="Phobius"/>
    </source>
</evidence>
<evidence type="ECO:0000313" key="2">
    <source>
        <dbReference type="EMBL" id="MBX54001.1"/>
    </source>
</evidence>
<keyword evidence="1" id="KW-0812">Transmembrane</keyword>
<accession>A0A2P2PH86</accession>
<keyword evidence="1" id="KW-0472">Membrane</keyword>
<proteinExistence type="predicted"/>
<dbReference type="AlphaFoldDB" id="A0A2P2PH86"/>
<protein>
    <submittedName>
        <fullName evidence="2">Uncharacterized protein</fullName>
    </submittedName>
</protein>
<reference evidence="2" key="1">
    <citation type="submission" date="2018-02" db="EMBL/GenBank/DDBJ databases">
        <title>Rhizophora mucronata_Transcriptome.</title>
        <authorList>
            <person name="Meera S.P."/>
            <person name="Sreeshan A."/>
            <person name="Augustine A."/>
        </authorList>
    </citation>
    <scope>NUCLEOTIDE SEQUENCE</scope>
    <source>
        <tissue evidence="2">Leaf</tissue>
    </source>
</reference>
<feature type="transmembrane region" description="Helical" evidence="1">
    <location>
        <begin position="7"/>
        <end position="30"/>
    </location>
</feature>
<organism evidence="2">
    <name type="scientific">Rhizophora mucronata</name>
    <name type="common">Asiatic mangrove</name>
    <dbReference type="NCBI Taxonomy" id="61149"/>
    <lineage>
        <taxon>Eukaryota</taxon>
        <taxon>Viridiplantae</taxon>
        <taxon>Streptophyta</taxon>
        <taxon>Embryophyta</taxon>
        <taxon>Tracheophyta</taxon>
        <taxon>Spermatophyta</taxon>
        <taxon>Magnoliopsida</taxon>
        <taxon>eudicotyledons</taxon>
        <taxon>Gunneridae</taxon>
        <taxon>Pentapetalae</taxon>
        <taxon>rosids</taxon>
        <taxon>fabids</taxon>
        <taxon>Malpighiales</taxon>
        <taxon>Rhizophoraceae</taxon>
        <taxon>Rhizophora</taxon>
    </lineage>
</organism>
<keyword evidence="1" id="KW-1133">Transmembrane helix</keyword>